<proteinExistence type="predicted"/>
<keyword evidence="2" id="KW-1185">Reference proteome</keyword>
<organism evidence="1 2">
    <name type="scientific">Rufibacter roseus</name>
    <dbReference type="NCBI Taxonomy" id="1567108"/>
    <lineage>
        <taxon>Bacteria</taxon>
        <taxon>Pseudomonadati</taxon>
        <taxon>Bacteroidota</taxon>
        <taxon>Cytophagia</taxon>
        <taxon>Cytophagales</taxon>
        <taxon>Hymenobacteraceae</taxon>
        <taxon>Rufibacter</taxon>
    </lineage>
</organism>
<protein>
    <submittedName>
        <fullName evidence="1">Uncharacterized protein</fullName>
    </submittedName>
</protein>
<name>A0ABW2DGS1_9BACT</name>
<sequence>MRFIFKMFVLVGLIVVGKFLKEDDANSIVKEQNSVNQDVYSLKSIAPLPFTQQTNHVLEPVMKEGTITEETFTYSLN</sequence>
<dbReference type="EMBL" id="JBHSYQ010000003">
    <property type="protein sequence ID" value="MFC6996210.1"/>
    <property type="molecule type" value="Genomic_DNA"/>
</dbReference>
<comment type="caution">
    <text evidence="1">The sequence shown here is derived from an EMBL/GenBank/DDBJ whole genome shotgun (WGS) entry which is preliminary data.</text>
</comment>
<dbReference type="RefSeq" id="WP_153042131.1">
    <property type="nucleotide sequence ID" value="NZ_JBHSYQ010000003.1"/>
</dbReference>
<gene>
    <name evidence="1" type="ORF">ACFQHR_01180</name>
</gene>
<evidence type="ECO:0000313" key="2">
    <source>
        <dbReference type="Proteomes" id="UP001596405"/>
    </source>
</evidence>
<accession>A0ABW2DGS1</accession>
<evidence type="ECO:0000313" key="1">
    <source>
        <dbReference type="EMBL" id="MFC6996210.1"/>
    </source>
</evidence>
<reference evidence="2" key="1">
    <citation type="journal article" date="2019" name="Int. J. Syst. Evol. Microbiol.">
        <title>The Global Catalogue of Microorganisms (GCM) 10K type strain sequencing project: providing services to taxonomists for standard genome sequencing and annotation.</title>
        <authorList>
            <consortium name="The Broad Institute Genomics Platform"/>
            <consortium name="The Broad Institute Genome Sequencing Center for Infectious Disease"/>
            <person name="Wu L."/>
            <person name="Ma J."/>
        </authorList>
    </citation>
    <scope>NUCLEOTIDE SEQUENCE [LARGE SCALE GENOMIC DNA]</scope>
    <source>
        <strain evidence="2">CGMCC 4.7393</strain>
    </source>
</reference>
<dbReference type="Proteomes" id="UP001596405">
    <property type="component" value="Unassembled WGS sequence"/>
</dbReference>